<comment type="caution">
    <text evidence="1">The sequence shown here is derived from an EMBL/GenBank/DDBJ whole genome shotgun (WGS) entry which is preliminary data.</text>
</comment>
<sequence length="91" mass="10873">MGRRKNFFTEKLEEIKKQKISIKLSPDVLSEINERYTLYQLEKVFGKKIAAQLKKGDDLNITLKTMYKLCRIMNWPFPSWFIVNVETENKD</sequence>
<dbReference type="AlphaFoldDB" id="A0A5A8F8U9"/>
<organism evidence="1 2">
    <name type="scientific">Deferribacter autotrophicus</name>
    <dbReference type="NCBI Taxonomy" id="500465"/>
    <lineage>
        <taxon>Bacteria</taxon>
        <taxon>Pseudomonadati</taxon>
        <taxon>Deferribacterota</taxon>
        <taxon>Deferribacteres</taxon>
        <taxon>Deferribacterales</taxon>
        <taxon>Deferribacteraceae</taxon>
        <taxon>Deferribacter</taxon>
    </lineage>
</organism>
<gene>
    <name evidence="1" type="ORF">FHQ18_03790</name>
</gene>
<dbReference type="OrthoDB" id="9810443at2"/>
<dbReference type="RefSeq" id="WP_149265839.1">
    <property type="nucleotide sequence ID" value="NZ_VFJB01000003.1"/>
</dbReference>
<dbReference type="Proteomes" id="UP000322876">
    <property type="component" value="Unassembled WGS sequence"/>
</dbReference>
<accession>A0A5A8F8U9</accession>
<keyword evidence="2" id="KW-1185">Reference proteome</keyword>
<name>A0A5A8F8U9_9BACT</name>
<evidence type="ECO:0008006" key="3">
    <source>
        <dbReference type="Google" id="ProtNLM"/>
    </source>
</evidence>
<reference evidence="1 2" key="1">
    <citation type="submission" date="2019-06" db="EMBL/GenBank/DDBJ databases">
        <title>Genomic insights into carbon and energy metabolism of Deferribacter autotrophicus revealed new metabolic traits in the phylum Deferribacteres.</title>
        <authorList>
            <person name="Slobodkin A.I."/>
            <person name="Slobodkina G.B."/>
            <person name="Allioux M."/>
            <person name="Alain K."/>
            <person name="Jebbar M."/>
            <person name="Shadrin V."/>
            <person name="Kublanov I.V."/>
            <person name="Toshchakov S.V."/>
            <person name="Bonch-Osmolovskaya E.A."/>
        </authorList>
    </citation>
    <scope>NUCLEOTIDE SEQUENCE [LARGE SCALE GENOMIC DNA]</scope>
    <source>
        <strain evidence="1 2">SL50</strain>
    </source>
</reference>
<evidence type="ECO:0000313" key="2">
    <source>
        <dbReference type="Proteomes" id="UP000322876"/>
    </source>
</evidence>
<protein>
    <recommendedName>
        <fullName evidence="3">XRE family transcriptional regulator</fullName>
    </recommendedName>
</protein>
<dbReference type="EMBL" id="VFJB01000003">
    <property type="protein sequence ID" value="KAA0259082.1"/>
    <property type="molecule type" value="Genomic_DNA"/>
</dbReference>
<proteinExistence type="predicted"/>
<evidence type="ECO:0000313" key="1">
    <source>
        <dbReference type="EMBL" id="KAA0259082.1"/>
    </source>
</evidence>